<protein>
    <submittedName>
        <fullName evidence="1">Uncharacterized protein</fullName>
    </submittedName>
</protein>
<evidence type="ECO:0000313" key="2">
    <source>
        <dbReference type="Proteomes" id="UP000072660"/>
    </source>
</evidence>
<evidence type="ECO:0000313" key="1">
    <source>
        <dbReference type="EMBL" id="KXU37933.1"/>
    </source>
</evidence>
<proteinExistence type="predicted"/>
<reference evidence="1 2" key="1">
    <citation type="submission" date="2016-02" db="EMBL/GenBank/DDBJ databases">
        <authorList>
            <person name="Wen L."/>
            <person name="He K."/>
            <person name="Yang H."/>
        </authorList>
    </citation>
    <scope>NUCLEOTIDE SEQUENCE [LARGE SCALE GENOMIC DNA]</scope>
    <source>
        <strain evidence="1 2">CV58</strain>
    </source>
</reference>
<organism evidence="1 2">
    <name type="scientific">Ventosimonas gracilis</name>
    <dbReference type="NCBI Taxonomy" id="1680762"/>
    <lineage>
        <taxon>Bacteria</taxon>
        <taxon>Pseudomonadati</taxon>
        <taxon>Pseudomonadota</taxon>
        <taxon>Gammaproteobacteria</taxon>
        <taxon>Pseudomonadales</taxon>
        <taxon>Ventosimonadaceae</taxon>
        <taxon>Ventosimonas</taxon>
    </lineage>
</organism>
<accession>A0A139STM8</accession>
<keyword evidence="2" id="KW-1185">Reference proteome</keyword>
<name>A0A139STM8_9GAMM</name>
<comment type="caution">
    <text evidence="1">The sequence shown here is derived from an EMBL/GenBank/DDBJ whole genome shotgun (WGS) entry which is preliminary data.</text>
</comment>
<gene>
    <name evidence="1" type="ORF">AXE65_02695</name>
</gene>
<dbReference type="RefSeq" id="WP_068390411.1">
    <property type="nucleotide sequence ID" value="NZ_LSZO01000158.1"/>
</dbReference>
<sequence length="72" mass="8265">MQKLRDVVNERCIRFWVALACRFFNLSRAFGRCAHAFNDQATRAINRRSPAQLRKMQQADDARLAAIKAGGR</sequence>
<dbReference type="Proteomes" id="UP000072660">
    <property type="component" value="Unassembled WGS sequence"/>
</dbReference>
<dbReference type="AlphaFoldDB" id="A0A139STM8"/>
<dbReference type="EMBL" id="LSZO01000158">
    <property type="protein sequence ID" value="KXU37933.1"/>
    <property type="molecule type" value="Genomic_DNA"/>
</dbReference>